<evidence type="ECO:0000313" key="2">
    <source>
        <dbReference type="EMBL" id="RJT36036.1"/>
    </source>
</evidence>
<evidence type="ECO:0000256" key="1">
    <source>
        <dbReference type="SAM" id="SignalP"/>
    </source>
</evidence>
<sequence length="81" mass="8441">MKALLLSVLLAVSPLFAVAGMVGGDINVSLTILPSCKVDAAHSGTSVTCANRTMMQPHISEMMLTAVPGISLDSKLVTVEW</sequence>
<dbReference type="OrthoDB" id="6506498at2"/>
<evidence type="ECO:0000313" key="3">
    <source>
        <dbReference type="Proteomes" id="UP000284908"/>
    </source>
</evidence>
<proteinExistence type="predicted"/>
<dbReference type="EMBL" id="RAHH01000038">
    <property type="protein sequence ID" value="RJT36036.1"/>
    <property type="molecule type" value="Genomic_DNA"/>
</dbReference>
<dbReference type="RefSeq" id="WP_120134947.1">
    <property type="nucleotide sequence ID" value="NZ_RAHH01000038.1"/>
</dbReference>
<dbReference type="AlphaFoldDB" id="A0A419N2S3"/>
<name>A0A419N2S3_9GAMM</name>
<keyword evidence="1" id="KW-0732">Signal</keyword>
<protein>
    <recommendedName>
        <fullName evidence="4">Fimbrial protein</fullName>
    </recommendedName>
</protein>
<keyword evidence="3" id="KW-1185">Reference proteome</keyword>
<comment type="caution">
    <text evidence="2">The sequence shown here is derived from an EMBL/GenBank/DDBJ whole genome shotgun (WGS) entry which is preliminary data.</text>
</comment>
<dbReference type="Proteomes" id="UP000284908">
    <property type="component" value="Unassembled WGS sequence"/>
</dbReference>
<accession>A0A419N2S3</accession>
<organism evidence="2 3">
    <name type="scientific">Rahnella woolbedingensis</name>
    <dbReference type="NCBI Taxonomy" id="1510574"/>
    <lineage>
        <taxon>Bacteria</taxon>
        <taxon>Pseudomonadati</taxon>
        <taxon>Pseudomonadota</taxon>
        <taxon>Gammaproteobacteria</taxon>
        <taxon>Enterobacterales</taxon>
        <taxon>Yersiniaceae</taxon>
        <taxon>Rahnella</taxon>
    </lineage>
</organism>
<evidence type="ECO:0008006" key="4">
    <source>
        <dbReference type="Google" id="ProtNLM"/>
    </source>
</evidence>
<feature type="chain" id="PRO_5019491757" description="Fimbrial protein" evidence="1">
    <location>
        <begin position="20"/>
        <end position="81"/>
    </location>
</feature>
<reference evidence="2 3" key="1">
    <citation type="submission" date="2018-09" db="EMBL/GenBank/DDBJ databases">
        <authorList>
            <person name="Le Fleche-Mateos A."/>
        </authorList>
    </citation>
    <scope>NUCLEOTIDE SEQUENCE [LARGE SCALE GENOMIC DNA]</scope>
    <source>
        <strain evidence="2 3">DSM 27399</strain>
    </source>
</reference>
<feature type="signal peptide" evidence="1">
    <location>
        <begin position="1"/>
        <end position="19"/>
    </location>
</feature>
<gene>
    <name evidence="2" type="ORF">D6C13_22735</name>
</gene>